<dbReference type="OMA" id="SSYIWHY"/>
<dbReference type="Proteomes" id="UP000007110">
    <property type="component" value="Unassembled WGS sequence"/>
</dbReference>
<evidence type="ECO:0000313" key="3">
    <source>
        <dbReference type="Proteomes" id="UP000007110"/>
    </source>
</evidence>
<dbReference type="PANTHER" id="PTHR10559">
    <property type="entry name" value="TRANSCOBALAMIN-1/GASTRIC INTRINSIC FACTOR"/>
    <property type="match status" value="1"/>
</dbReference>
<dbReference type="Gene3D" id="2.170.130.30">
    <property type="match status" value="2"/>
</dbReference>
<keyword evidence="3" id="KW-1185">Reference proteome</keyword>
<dbReference type="GO" id="GO:0015889">
    <property type="term" value="P:cobalamin transport"/>
    <property type="evidence" value="ECO:0000318"/>
    <property type="project" value="GO_Central"/>
</dbReference>
<keyword evidence="1" id="KW-0732">Signal</keyword>
<reference evidence="2" key="2">
    <citation type="submission" date="2021-01" db="UniProtKB">
        <authorList>
            <consortium name="EnsemblMetazoa"/>
        </authorList>
    </citation>
    <scope>IDENTIFICATION</scope>
</reference>
<feature type="chain" id="PRO_5029861540" description="DUF4430 domain-containing protein" evidence="1">
    <location>
        <begin position="25"/>
        <end position="592"/>
    </location>
</feature>
<dbReference type="GeneID" id="752620"/>
<dbReference type="RefSeq" id="XP_011664527.2">
    <property type="nucleotide sequence ID" value="XM_011666225.2"/>
</dbReference>
<dbReference type="PANTHER" id="PTHR10559:SF18">
    <property type="entry name" value="TRANSCOBALAMIN II"/>
    <property type="match status" value="1"/>
</dbReference>
<dbReference type="GO" id="GO:0031419">
    <property type="term" value="F:cobalamin binding"/>
    <property type="evidence" value="ECO:0000318"/>
    <property type="project" value="GO_Central"/>
</dbReference>
<dbReference type="KEGG" id="spu:752620"/>
<dbReference type="GO" id="GO:0005615">
    <property type="term" value="C:extracellular space"/>
    <property type="evidence" value="ECO:0000318"/>
    <property type="project" value="GO_Central"/>
</dbReference>
<dbReference type="InterPro" id="IPR051588">
    <property type="entry name" value="Cobalamin_Transport"/>
</dbReference>
<feature type="signal peptide" evidence="1">
    <location>
        <begin position="1"/>
        <end position="24"/>
    </location>
</feature>
<dbReference type="InParanoid" id="A0A7M7LSR1"/>
<protein>
    <recommendedName>
        <fullName evidence="4">DUF4430 domain-containing protein</fullName>
    </recommendedName>
</protein>
<evidence type="ECO:0000313" key="2">
    <source>
        <dbReference type="EnsemblMetazoa" id="XP_011664527"/>
    </source>
</evidence>
<sequence>MTLLMKLMTVACIAFIFSIGCVHGHDGAHAFECEALPGGEVPKITNFISADNSINGTTICMMQYEVPQGANLWQGMIAANQQQGDNFTYMANLNSEYGHFITTINGVTAADGYFWAIFDGEGIATPVGVDALVLEDGDSYIFNYMYYNASSPTIANYTGPCLNAPVIPANMPLTYLSTFITVADDNTDNVKAGTNFEPVCNQLVLFDQSQPSLYDVMMLVNNQIPLDIRVTLDTSNMTVMTLNDITNQGGYAWTPFNVKTNMKLPRDLSMTQLSDGDQIRFVFAEVNDEAEVNDDDEGDEFECEALPGGEVPKITNFISADNSFNGTTICMMQYEVPQGANLWQGMMAASQQQGDNFTYMATVHPIYGHFITTINGVTGAAGYFWAIFDGEGIATPVGVDWLVLEDGDSYIFNYMYAPPYNASNPDHVIANYTGPCLNAPVISANMPLTYLSTFITVADDNTENVKAGTNFEPVCNQLVLFDQSQPSLYDVMMLVNMQIPLDIRVTVDTSNMTVMTLNNITNQGGYAWTPFNVKTNMKLPRDLSMTQLSDGDQIRFDFAEVEDDEDDDMSSGVETTMSVILLLSSVFMAFFI</sequence>
<evidence type="ECO:0008006" key="4">
    <source>
        <dbReference type="Google" id="ProtNLM"/>
    </source>
</evidence>
<organism evidence="2 3">
    <name type="scientific">Strongylocentrotus purpuratus</name>
    <name type="common">Purple sea urchin</name>
    <dbReference type="NCBI Taxonomy" id="7668"/>
    <lineage>
        <taxon>Eukaryota</taxon>
        <taxon>Metazoa</taxon>
        <taxon>Echinodermata</taxon>
        <taxon>Eleutherozoa</taxon>
        <taxon>Echinozoa</taxon>
        <taxon>Echinoidea</taxon>
        <taxon>Euechinoidea</taxon>
        <taxon>Echinacea</taxon>
        <taxon>Camarodonta</taxon>
        <taxon>Echinidea</taxon>
        <taxon>Strongylocentrotidae</taxon>
        <taxon>Strongylocentrotus</taxon>
    </lineage>
</organism>
<reference evidence="3" key="1">
    <citation type="submission" date="2015-02" db="EMBL/GenBank/DDBJ databases">
        <title>Genome sequencing for Strongylocentrotus purpuratus.</title>
        <authorList>
            <person name="Murali S."/>
            <person name="Liu Y."/>
            <person name="Vee V."/>
            <person name="English A."/>
            <person name="Wang M."/>
            <person name="Skinner E."/>
            <person name="Han Y."/>
            <person name="Muzny D.M."/>
            <person name="Worley K.C."/>
            <person name="Gibbs R.A."/>
        </authorList>
    </citation>
    <scope>NUCLEOTIDE SEQUENCE</scope>
</reference>
<dbReference type="PROSITE" id="PS51257">
    <property type="entry name" value="PROKAR_LIPOPROTEIN"/>
    <property type="match status" value="1"/>
</dbReference>
<dbReference type="EnsemblMetazoa" id="XM_011666225">
    <property type="protein sequence ID" value="XP_011664527"/>
    <property type="gene ID" value="LOC752620"/>
</dbReference>
<proteinExistence type="predicted"/>
<dbReference type="OrthoDB" id="6343110at2759"/>
<evidence type="ECO:0000256" key="1">
    <source>
        <dbReference type="SAM" id="SignalP"/>
    </source>
</evidence>
<name>A0A7M7LSR1_STRPU</name>
<dbReference type="AlphaFoldDB" id="A0A7M7LSR1"/>
<accession>A0A7M7LSR1</accession>